<organism evidence="9 10">
    <name type="scientific">Vitis rotundifolia</name>
    <name type="common">Muscadine grape</name>
    <dbReference type="NCBI Taxonomy" id="103349"/>
    <lineage>
        <taxon>Eukaryota</taxon>
        <taxon>Viridiplantae</taxon>
        <taxon>Streptophyta</taxon>
        <taxon>Embryophyta</taxon>
        <taxon>Tracheophyta</taxon>
        <taxon>Spermatophyta</taxon>
        <taxon>Magnoliopsida</taxon>
        <taxon>eudicotyledons</taxon>
        <taxon>Gunneridae</taxon>
        <taxon>Pentapetalae</taxon>
        <taxon>rosids</taxon>
        <taxon>Vitales</taxon>
        <taxon>Vitaceae</taxon>
        <taxon>Viteae</taxon>
        <taxon>Vitis</taxon>
    </lineage>
</organism>
<dbReference type="SUPFAM" id="SSF52540">
    <property type="entry name" value="P-loop containing nucleoside triphosphate hydrolases"/>
    <property type="match status" value="1"/>
</dbReference>
<evidence type="ECO:0000256" key="3">
    <source>
        <dbReference type="ARBA" id="ARBA00022821"/>
    </source>
</evidence>
<dbReference type="InterPro" id="IPR027417">
    <property type="entry name" value="P-loop_NTPase"/>
</dbReference>
<dbReference type="SUPFAM" id="SSF52058">
    <property type="entry name" value="L domain-like"/>
    <property type="match status" value="1"/>
</dbReference>
<dbReference type="EMBL" id="JARBHA010000017">
    <property type="protein sequence ID" value="KAJ9676866.1"/>
    <property type="molecule type" value="Genomic_DNA"/>
</dbReference>
<keyword evidence="10" id="KW-1185">Reference proteome</keyword>
<dbReference type="FunFam" id="3.40.50.300:FF:001091">
    <property type="entry name" value="Probable disease resistance protein At1g61300"/>
    <property type="match status" value="1"/>
</dbReference>
<keyword evidence="2" id="KW-0547">Nucleotide-binding</keyword>
<dbReference type="AlphaFoldDB" id="A0AA38YUE2"/>
<feature type="domain" description="Disease resistance N-terminal" evidence="6">
    <location>
        <begin position="13"/>
        <end position="101"/>
    </location>
</feature>
<dbReference type="Gene3D" id="3.40.50.300">
    <property type="entry name" value="P-loop containing nucleotide triphosphate hydrolases"/>
    <property type="match status" value="1"/>
</dbReference>
<protein>
    <recommendedName>
        <fullName evidence="11">Disease resistance protein RGA3</fullName>
    </recommendedName>
</protein>
<feature type="domain" description="Disease resistance protein winged helix" evidence="7">
    <location>
        <begin position="426"/>
        <end position="498"/>
    </location>
</feature>
<proteinExistence type="predicted"/>
<dbReference type="GO" id="GO:0043531">
    <property type="term" value="F:ADP binding"/>
    <property type="evidence" value="ECO:0007669"/>
    <property type="project" value="InterPro"/>
</dbReference>
<dbReference type="Pfam" id="PF23598">
    <property type="entry name" value="LRR_14"/>
    <property type="match status" value="1"/>
</dbReference>
<dbReference type="PANTHER" id="PTHR36766">
    <property type="entry name" value="PLANT BROAD-SPECTRUM MILDEW RESISTANCE PROTEIN RPW8"/>
    <property type="match status" value="1"/>
</dbReference>
<dbReference type="InterPro" id="IPR041118">
    <property type="entry name" value="Rx_N"/>
</dbReference>
<evidence type="ECO:0000259" key="6">
    <source>
        <dbReference type="Pfam" id="PF18052"/>
    </source>
</evidence>
<dbReference type="GO" id="GO:0005524">
    <property type="term" value="F:ATP binding"/>
    <property type="evidence" value="ECO:0007669"/>
    <property type="project" value="UniProtKB-KW"/>
</dbReference>
<dbReference type="Proteomes" id="UP001168098">
    <property type="component" value="Unassembled WGS sequence"/>
</dbReference>
<evidence type="ECO:0000259" key="8">
    <source>
        <dbReference type="Pfam" id="PF23598"/>
    </source>
</evidence>
<dbReference type="InterPro" id="IPR055414">
    <property type="entry name" value="LRR_R13L4/SHOC2-like"/>
</dbReference>
<dbReference type="GO" id="GO:0051707">
    <property type="term" value="P:response to other organism"/>
    <property type="evidence" value="ECO:0007669"/>
    <property type="project" value="UniProtKB-ARBA"/>
</dbReference>
<keyword evidence="1" id="KW-0677">Repeat</keyword>
<dbReference type="InterPro" id="IPR038005">
    <property type="entry name" value="RX-like_CC"/>
</dbReference>
<dbReference type="InterPro" id="IPR036388">
    <property type="entry name" value="WH-like_DNA-bd_sf"/>
</dbReference>
<dbReference type="GO" id="GO:0006952">
    <property type="term" value="P:defense response"/>
    <property type="evidence" value="ECO:0007669"/>
    <property type="project" value="UniProtKB-KW"/>
</dbReference>
<dbReference type="Gene3D" id="1.10.10.10">
    <property type="entry name" value="Winged helix-like DNA-binding domain superfamily/Winged helix DNA-binding domain"/>
    <property type="match status" value="1"/>
</dbReference>
<dbReference type="Pfam" id="PF23559">
    <property type="entry name" value="WHD_DRP"/>
    <property type="match status" value="1"/>
</dbReference>
<dbReference type="Gene3D" id="1.10.8.430">
    <property type="entry name" value="Helical domain of apoptotic protease-activating factors"/>
    <property type="match status" value="1"/>
</dbReference>
<evidence type="ECO:0000313" key="10">
    <source>
        <dbReference type="Proteomes" id="UP001168098"/>
    </source>
</evidence>
<evidence type="ECO:0000313" key="9">
    <source>
        <dbReference type="EMBL" id="KAJ9676866.1"/>
    </source>
</evidence>
<evidence type="ECO:0000256" key="4">
    <source>
        <dbReference type="ARBA" id="ARBA00022840"/>
    </source>
</evidence>
<feature type="domain" description="NB-ARC" evidence="5">
    <location>
        <begin position="169"/>
        <end position="341"/>
    </location>
</feature>
<name>A0AA38YUE2_VITRO</name>
<evidence type="ECO:0000256" key="2">
    <source>
        <dbReference type="ARBA" id="ARBA00022741"/>
    </source>
</evidence>
<dbReference type="Gene3D" id="1.20.5.4130">
    <property type="match status" value="1"/>
</dbReference>
<dbReference type="InterPro" id="IPR002182">
    <property type="entry name" value="NB-ARC"/>
</dbReference>
<dbReference type="Pfam" id="PF18052">
    <property type="entry name" value="Rx_N"/>
    <property type="match status" value="1"/>
</dbReference>
<keyword evidence="3" id="KW-0611">Plant defense</keyword>
<feature type="domain" description="Disease resistance R13L4/SHOC-2-like LRR" evidence="8">
    <location>
        <begin position="567"/>
        <end position="809"/>
    </location>
</feature>
<dbReference type="FunFam" id="1.10.10.10:FF:000322">
    <property type="entry name" value="Probable disease resistance protein At1g63360"/>
    <property type="match status" value="1"/>
</dbReference>
<gene>
    <name evidence="9" type="ORF">PVL29_022060</name>
</gene>
<dbReference type="Pfam" id="PF00931">
    <property type="entry name" value="NB-ARC"/>
    <property type="match status" value="1"/>
</dbReference>
<sequence length="846" mass="95631">MAESFAFAIAEGVLGKLGSALIQEVGLAWGVQTELEELRDTLSTIHALLLDAEEKQATNLQISDWLGKLKLVLYDAEDVLDEFDYEALRRQVVASGSSITSKVRSFISSPKSLAFRLKMGHRVKNIRERLDKIAADKSKFNLTEGIANTRVVQRETHSFVRASDVIGRDDDKENIVGLLKQSSDTENVSVIPIVGIGGLGKTSLAKLVYNDERVVGHFSIKMWVCVSDEFDVKELAKKILKEIKGDENYSDFSMEQLQSCLRNALDGEKFLLVLDDVWNTGREKWLELKDLLMDGANGSKILVTTRKKSIASIMGTFPMQEMKGLSHEDCLSLFLKCAFMDGEEKQYPTLLKIGDQIVEKCAGVPLAVRSLGSLLYSKRGERDWVSIRDSEIWELEQNEDGIMAALRLSYYDLPYHLKQCFALCSIFPKDYEFLNFDLISIWMAQGLIQSLGKNAKIEDIGERYINDLLSRSFFQDVEQKLSGTAYTFKMHDLVHDLAIFFSQPECLTLNFHSKDIPKRVQHVAFSDTDWPKEESEALRFLEKLNHVHTIYFQKENVAPKSKSFVIACILRFKCIQVLDLIDSSFEALPNSIGSLKHLRYLGLCRNKRIKKLPNSICKLYHLQTLTFAECSKLGELPRDIGSMISLRMLFITTKQRDLFGKERGLRSLNSLQHLQIVDCLNLEFLSKGMESLIELRILVIANCPSLVSLSHSIKLLTALEVLVIDGCEKLEFMDGDVEGQEDIQSFGSLQILCFTDLPGLEALPRWLLHGPTSNTLHHLKISNCSNLKALPTNGLQKLTSLKVLEIHDCPELIKRCRPKIGEDWQKIAHIPEIHFDGQEIASSTNN</sequence>
<accession>A0AA38YUE2</accession>
<dbReference type="PANTHER" id="PTHR36766:SF61">
    <property type="entry name" value="NB-ARC DOMAIN DISEASE RESISTANCE PROTEIN"/>
    <property type="match status" value="1"/>
</dbReference>
<dbReference type="InterPro" id="IPR042197">
    <property type="entry name" value="Apaf_helical"/>
</dbReference>
<dbReference type="InterPro" id="IPR058922">
    <property type="entry name" value="WHD_DRP"/>
</dbReference>
<dbReference type="CDD" id="cd14798">
    <property type="entry name" value="RX-CC_like"/>
    <property type="match status" value="1"/>
</dbReference>
<dbReference type="PRINTS" id="PR00364">
    <property type="entry name" value="DISEASERSIST"/>
</dbReference>
<evidence type="ECO:0008006" key="11">
    <source>
        <dbReference type="Google" id="ProtNLM"/>
    </source>
</evidence>
<dbReference type="InterPro" id="IPR032675">
    <property type="entry name" value="LRR_dom_sf"/>
</dbReference>
<dbReference type="Gene3D" id="3.80.10.10">
    <property type="entry name" value="Ribonuclease Inhibitor"/>
    <property type="match status" value="1"/>
</dbReference>
<evidence type="ECO:0000256" key="1">
    <source>
        <dbReference type="ARBA" id="ARBA00022737"/>
    </source>
</evidence>
<comment type="caution">
    <text evidence="9">The sequence shown here is derived from an EMBL/GenBank/DDBJ whole genome shotgun (WGS) entry which is preliminary data.</text>
</comment>
<keyword evidence="4" id="KW-0067">ATP-binding</keyword>
<evidence type="ECO:0000259" key="5">
    <source>
        <dbReference type="Pfam" id="PF00931"/>
    </source>
</evidence>
<evidence type="ECO:0000259" key="7">
    <source>
        <dbReference type="Pfam" id="PF23559"/>
    </source>
</evidence>
<reference evidence="9 10" key="1">
    <citation type="journal article" date="2023" name="BMC Biotechnol.">
        <title>Vitis rotundifolia cv Carlos genome sequencing.</title>
        <authorList>
            <person name="Huff M."/>
            <person name="Hulse-Kemp A."/>
            <person name="Scheffler B."/>
            <person name="Youngblood R."/>
            <person name="Simpson S."/>
            <person name="Babiker E."/>
            <person name="Staton M."/>
        </authorList>
    </citation>
    <scope>NUCLEOTIDE SEQUENCE [LARGE SCALE GENOMIC DNA]</scope>
    <source>
        <tissue evidence="9">Leaf</tissue>
    </source>
</reference>